<dbReference type="PANTHER" id="PTHR12483:SF27">
    <property type="entry name" value="COPPER TRANSPORT PROTEIN CTR1"/>
    <property type="match status" value="1"/>
</dbReference>
<dbReference type="EMBL" id="MU001492">
    <property type="protein sequence ID" value="KAF2451594.1"/>
    <property type="molecule type" value="Genomic_DNA"/>
</dbReference>
<dbReference type="Proteomes" id="UP000799764">
    <property type="component" value="Unassembled WGS sequence"/>
</dbReference>
<dbReference type="Pfam" id="PF04145">
    <property type="entry name" value="Ctr"/>
    <property type="match status" value="1"/>
</dbReference>
<keyword evidence="3 5" id="KW-1133">Transmembrane helix</keyword>
<evidence type="ECO:0000256" key="5">
    <source>
        <dbReference type="RuleBase" id="RU367022"/>
    </source>
</evidence>
<name>A0A9P4UGY1_9PLEO</name>
<proteinExistence type="inferred from homology"/>
<feature type="region of interest" description="Disordered" evidence="6">
    <location>
        <begin position="70"/>
        <end position="94"/>
    </location>
</feature>
<evidence type="ECO:0000313" key="8">
    <source>
        <dbReference type="Proteomes" id="UP000799764"/>
    </source>
</evidence>
<organism evidence="7 8">
    <name type="scientific">Karstenula rhodostoma CBS 690.94</name>
    <dbReference type="NCBI Taxonomy" id="1392251"/>
    <lineage>
        <taxon>Eukaryota</taxon>
        <taxon>Fungi</taxon>
        <taxon>Dikarya</taxon>
        <taxon>Ascomycota</taxon>
        <taxon>Pezizomycotina</taxon>
        <taxon>Dothideomycetes</taxon>
        <taxon>Pleosporomycetidae</taxon>
        <taxon>Pleosporales</taxon>
        <taxon>Massarineae</taxon>
        <taxon>Didymosphaeriaceae</taxon>
        <taxon>Karstenula</taxon>
    </lineage>
</organism>
<dbReference type="AlphaFoldDB" id="A0A9P4UGY1"/>
<evidence type="ECO:0000313" key="7">
    <source>
        <dbReference type="EMBL" id="KAF2451594.1"/>
    </source>
</evidence>
<evidence type="ECO:0000256" key="6">
    <source>
        <dbReference type="SAM" id="MobiDB-lite"/>
    </source>
</evidence>
<keyword evidence="4 5" id="KW-0472">Membrane</keyword>
<keyword evidence="8" id="KW-1185">Reference proteome</keyword>
<keyword evidence="5" id="KW-0186">Copper</keyword>
<dbReference type="InterPro" id="IPR007274">
    <property type="entry name" value="Cop_transporter"/>
</dbReference>
<dbReference type="GO" id="GO:0005886">
    <property type="term" value="C:plasma membrane"/>
    <property type="evidence" value="ECO:0007669"/>
    <property type="project" value="TreeGrafter"/>
</dbReference>
<evidence type="ECO:0000256" key="4">
    <source>
        <dbReference type="ARBA" id="ARBA00023136"/>
    </source>
</evidence>
<comment type="similarity">
    <text evidence="5">Belongs to the copper transporter (Ctr) (TC 1.A.56) family. SLC31A subfamily.</text>
</comment>
<keyword evidence="5" id="KW-0813">Transport</keyword>
<dbReference type="GO" id="GO:0005375">
    <property type="term" value="F:copper ion transmembrane transporter activity"/>
    <property type="evidence" value="ECO:0007669"/>
    <property type="project" value="UniProtKB-UniRule"/>
</dbReference>
<evidence type="ECO:0000256" key="3">
    <source>
        <dbReference type="ARBA" id="ARBA00022989"/>
    </source>
</evidence>
<sequence>MDATSQPSLDTVGATFGLLTSWALRTPTSYGIAIVLLFTLGLLGRFLGAIKWQLERSWRMSQRNTNMDHRSYLDLNDNDGESQPLSPEHSLAASEKRRQVRQFWSADEDRNMKQDGIRALLEFARAVIAYILMLAVMTYDVGFFFSITASVLAGEFLLGRYSRSSHE</sequence>
<accession>A0A9P4UGY1</accession>
<reference evidence="7" key="1">
    <citation type="journal article" date="2020" name="Stud. Mycol.">
        <title>101 Dothideomycetes genomes: a test case for predicting lifestyles and emergence of pathogens.</title>
        <authorList>
            <person name="Haridas S."/>
            <person name="Albert R."/>
            <person name="Binder M."/>
            <person name="Bloem J."/>
            <person name="Labutti K."/>
            <person name="Salamov A."/>
            <person name="Andreopoulos B."/>
            <person name="Baker S."/>
            <person name="Barry K."/>
            <person name="Bills G."/>
            <person name="Bluhm B."/>
            <person name="Cannon C."/>
            <person name="Castanera R."/>
            <person name="Culley D."/>
            <person name="Daum C."/>
            <person name="Ezra D."/>
            <person name="Gonzalez J."/>
            <person name="Henrissat B."/>
            <person name="Kuo A."/>
            <person name="Liang C."/>
            <person name="Lipzen A."/>
            <person name="Lutzoni F."/>
            <person name="Magnuson J."/>
            <person name="Mondo S."/>
            <person name="Nolan M."/>
            <person name="Ohm R."/>
            <person name="Pangilinan J."/>
            <person name="Park H.-J."/>
            <person name="Ramirez L."/>
            <person name="Alfaro M."/>
            <person name="Sun H."/>
            <person name="Tritt A."/>
            <person name="Yoshinaga Y."/>
            <person name="Zwiers L.-H."/>
            <person name="Turgeon B."/>
            <person name="Goodwin S."/>
            <person name="Spatafora J."/>
            <person name="Crous P."/>
            <person name="Grigoriev I."/>
        </authorList>
    </citation>
    <scope>NUCLEOTIDE SEQUENCE</scope>
    <source>
        <strain evidence="7">CBS 690.94</strain>
    </source>
</reference>
<protein>
    <recommendedName>
        <fullName evidence="5">Copper transport protein</fullName>
    </recommendedName>
</protein>
<dbReference type="PANTHER" id="PTHR12483">
    <property type="entry name" value="SOLUTE CARRIER FAMILY 31 COPPER TRANSPORTERS"/>
    <property type="match status" value="1"/>
</dbReference>
<comment type="subcellular location">
    <subcellularLocation>
        <location evidence="1 5">Membrane</location>
        <topology evidence="1 5">Multi-pass membrane protein</topology>
    </subcellularLocation>
</comment>
<keyword evidence="5" id="KW-0406">Ion transport</keyword>
<evidence type="ECO:0000256" key="1">
    <source>
        <dbReference type="ARBA" id="ARBA00004141"/>
    </source>
</evidence>
<evidence type="ECO:0000256" key="2">
    <source>
        <dbReference type="ARBA" id="ARBA00022692"/>
    </source>
</evidence>
<keyword evidence="2 5" id="KW-0812">Transmembrane</keyword>
<keyword evidence="5" id="KW-0187">Copper transport</keyword>
<dbReference type="OrthoDB" id="73901at2759"/>
<feature type="transmembrane region" description="Helical" evidence="5">
    <location>
        <begin position="30"/>
        <end position="50"/>
    </location>
</feature>
<gene>
    <name evidence="7" type="ORF">P171DRAFT_8922</name>
</gene>
<comment type="caution">
    <text evidence="7">The sequence shown here is derived from an EMBL/GenBank/DDBJ whole genome shotgun (WGS) entry which is preliminary data.</text>
</comment>